<dbReference type="SUPFAM" id="SSF110849">
    <property type="entry name" value="ParB/Sulfiredoxin"/>
    <property type="match status" value="1"/>
</dbReference>
<name>A0ABV8LE97_9NOCA</name>
<keyword evidence="2" id="KW-1185">Reference proteome</keyword>
<dbReference type="Proteomes" id="UP001595767">
    <property type="component" value="Unassembled WGS sequence"/>
</dbReference>
<dbReference type="InterPro" id="IPR036086">
    <property type="entry name" value="ParB/Sulfiredoxin_sf"/>
</dbReference>
<evidence type="ECO:0000313" key="2">
    <source>
        <dbReference type="Proteomes" id="UP001595767"/>
    </source>
</evidence>
<protein>
    <submittedName>
        <fullName evidence="1">ParB N-terminal domain-containing protein</fullName>
    </submittedName>
</protein>
<comment type="caution">
    <text evidence="1">The sequence shown here is derived from an EMBL/GenBank/DDBJ whole genome shotgun (WGS) entry which is preliminary data.</text>
</comment>
<gene>
    <name evidence="1" type="ORF">ACFOW8_29035</name>
</gene>
<proteinExistence type="predicted"/>
<dbReference type="RefSeq" id="WP_378554873.1">
    <property type="nucleotide sequence ID" value="NZ_JBHSBA010000018.1"/>
</dbReference>
<evidence type="ECO:0000313" key="1">
    <source>
        <dbReference type="EMBL" id="MFC4128983.1"/>
    </source>
</evidence>
<reference evidence="2" key="1">
    <citation type="journal article" date="2019" name="Int. J. Syst. Evol. Microbiol.">
        <title>The Global Catalogue of Microorganisms (GCM) 10K type strain sequencing project: providing services to taxonomists for standard genome sequencing and annotation.</title>
        <authorList>
            <consortium name="The Broad Institute Genomics Platform"/>
            <consortium name="The Broad Institute Genome Sequencing Center for Infectious Disease"/>
            <person name="Wu L."/>
            <person name="Ma J."/>
        </authorList>
    </citation>
    <scope>NUCLEOTIDE SEQUENCE [LARGE SCALE GENOMIC DNA]</scope>
    <source>
        <strain evidence="2">CGMCC 4.7204</strain>
    </source>
</reference>
<accession>A0ABV8LE97</accession>
<organism evidence="1 2">
    <name type="scientific">Nocardia rhizosphaerae</name>
    <dbReference type="NCBI Taxonomy" id="1691571"/>
    <lineage>
        <taxon>Bacteria</taxon>
        <taxon>Bacillati</taxon>
        <taxon>Actinomycetota</taxon>
        <taxon>Actinomycetes</taxon>
        <taxon>Mycobacteriales</taxon>
        <taxon>Nocardiaceae</taxon>
        <taxon>Nocardia</taxon>
    </lineage>
</organism>
<dbReference type="EMBL" id="JBHSBA010000018">
    <property type="protein sequence ID" value="MFC4128983.1"/>
    <property type="molecule type" value="Genomic_DNA"/>
</dbReference>
<sequence length="125" mass="13938">MQTVAERTEYLVETVTGVNPVHEVQDHAKLAILTESMREHGWQGPPLVIDGDQAITGAHRFAAAENLRGDGIDIRFPVVQVAALADEYGIGWPEIRAEHTEYDSYIELIDRLPADVVDYFGLDLH</sequence>